<dbReference type="GO" id="GO:0055037">
    <property type="term" value="C:recycling endosome"/>
    <property type="evidence" value="ECO:0007669"/>
    <property type="project" value="TreeGrafter"/>
</dbReference>
<feature type="disulfide bond" evidence="7">
    <location>
        <begin position="51"/>
        <end position="74"/>
    </location>
</feature>
<comment type="subcellular location">
    <subcellularLocation>
        <location evidence="1">Secreted</location>
    </subcellularLocation>
</comment>
<dbReference type="PANTHER" id="PTHR11485">
    <property type="entry name" value="TRANSFERRIN"/>
    <property type="match status" value="1"/>
</dbReference>
<dbReference type="PRINTS" id="PR00422">
    <property type="entry name" value="TRANSFERRIN"/>
</dbReference>
<accession>U5EEQ2</accession>
<feature type="disulfide bond" evidence="7">
    <location>
        <begin position="482"/>
        <end position="500"/>
    </location>
</feature>
<feature type="compositionally biased region" description="Low complexity" evidence="8">
    <location>
        <begin position="340"/>
        <end position="359"/>
    </location>
</feature>
<dbReference type="FunFam" id="3.40.190.10:FF:000095">
    <property type="entry name" value="Lactotransferrin"/>
    <property type="match status" value="1"/>
</dbReference>
<keyword evidence="2" id="KW-0964">Secreted</keyword>
<dbReference type="SMART" id="SM00094">
    <property type="entry name" value="TR_FER"/>
    <property type="match status" value="2"/>
</dbReference>
<evidence type="ECO:0000256" key="8">
    <source>
        <dbReference type="SAM" id="MobiDB-lite"/>
    </source>
</evidence>
<feature type="disulfide bond" evidence="7">
    <location>
        <begin position="152"/>
        <end position="242"/>
    </location>
</feature>
<feature type="disulfide bond" evidence="7">
    <location>
        <begin position="576"/>
        <end position="665"/>
    </location>
</feature>
<feature type="binding site" evidence="6">
    <location>
        <position position="524"/>
    </location>
    <ligand>
        <name>Fe(3+)</name>
        <dbReference type="ChEBI" id="CHEBI:29034"/>
        <label>1</label>
    </ligand>
</feature>
<dbReference type="AlphaFoldDB" id="U5EEQ2"/>
<feature type="region of interest" description="Disordered" evidence="8">
    <location>
        <begin position="337"/>
        <end position="373"/>
    </location>
</feature>
<feature type="disulfide bond" evidence="7">
    <location>
        <begin position="604"/>
        <end position="815"/>
    </location>
</feature>
<organism evidence="11">
    <name type="scientific">Corethrella appendiculata</name>
    <dbReference type="NCBI Taxonomy" id="1370023"/>
    <lineage>
        <taxon>Eukaryota</taxon>
        <taxon>Metazoa</taxon>
        <taxon>Ecdysozoa</taxon>
        <taxon>Arthropoda</taxon>
        <taxon>Hexapoda</taxon>
        <taxon>Insecta</taxon>
        <taxon>Pterygota</taxon>
        <taxon>Neoptera</taxon>
        <taxon>Endopterygota</taxon>
        <taxon>Diptera</taxon>
        <taxon>Nematocera</taxon>
        <taxon>Culicoidea</taxon>
        <taxon>Chaoboridae</taxon>
        <taxon>Corethrella</taxon>
    </lineage>
</organism>
<feature type="binding site" evidence="5">
    <location>
        <position position="161"/>
    </location>
    <ligand>
        <name>hydrogencarbonate</name>
        <dbReference type="ChEBI" id="CHEBI:17544"/>
        <label>1</label>
    </ligand>
</feature>
<feature type="disulfide bond" evidence="7">
    <location>
        <begin position="472"/>
        <end position="509"/>
    </location>
</feature>
<feature type="signal peptide" evidence="9">
    <location>
        <begin position="1"/>
        <end position="26"/>
    </location>
</feature>
<keyword evidence="6" id="KW-0479">Metal-binding</keyword>
<dbReference type="InterPro" id="IPR016357">
    <property type="entry name" value="Transferrin"/>
</dbReference>
<feature type="disulfide bond" evidence="7">
    <location>
        <begin position="278"/>
        <end position="292"/>
    </location>
</feature>
<evidence type="ECO:0000256" key="5">
    <source>
        <dbReference type="PIRSR" id="PIRSR002549-2"/>
    </source>
</evidence>
<dbReference type="GO" id="GO:0005769">
    <property type="term" value="C:early endosome"/>
    <property type="evidence" value="ECO:0007669"/>
    <property type="project" value="TreeGrafter"/>
</dbReference>
<dbReference type="CDD" id="cd13529">
    <property type="entry name" value="PBP2_transferrin"/>
    <property type="match status" value="2"/>
</dbReference>
<dbReference type="GO" id="GO:0046872">
    <property type="term" value="F:metal ion binding"/>
    <property type="evidence" value="ECO:0007669"/>
    <property type="project" value="UniProtKB-KW"/>
</dbReference>
<evidence type="ECO:0000256" key="9">
    <source>
        <dbReference type="SAM" id="SignalP"/>
    </source>
</evidence>
<protein>
    <submittedName>
        <fullName evidence="11">Putative transferrin 2</fullName>
    </submittedName>
</protein>
<feature type="binding site" evidence="6">
    <location>
        <position position="126"/>
    </location>
    <ligand>
        <name>Fe(3+)</name>
        <dbReference type="ChEBI" id="CHEBI:29034"/>
        <label>1</label>
    </ligand>
</feature>
<keyword evidence="6" id="KW-0408">Iron</keyword>
<dbReference type="PROSITE" id="PS51408">
    <property type="entry name" value="TRANSFERRIN_LIKE_4"/>
    <property type="match status" value="2"/>
</dbReference>
<evidence type="ECO:0000259" key="10">
    <source>
        <dbReference type="PROSITE" id="PS51408"/>
    </source>
</evidence>
<evidence type="ECO:0000256" key="1">
    <source>
        <dbReference type="ARBA" id="ARBA00004613"/>
    </source>
</evidence>
<dbReference type="PIRSF" id="PIRSF002549">
    <property type="entry name" value="Transferrin"/>
    <property type="match status" value="1"/>
</dbReference>
<feature type="disulfide bond" evidence="7">
    <location>
        <begin position="195"/>
        <end position="218"/>
    </location>
</feature>
<feature type="binding site" evidence="5">
    <location>
        <position position="585"/>
    </location>
    <ligand>
        <name>hydrogencarbonate</name>
        <dbReference type="ChEBI" id="CHEBI:17544"/>
        <label>1</label>
    </ligand>
</feature>
<evidence type="ECO:0000256" key="2">
    <source>
        <dbReference type="ARBA" id="ARBA00022525"/>
    </source>
</evidence>
<evidence type="ECO:0000256" key="4">
    <source>
        <dbReference type="ARBA" id="ARBA00023157"/>
    </source>
</evidence>
<evidence type="ECO:0000256" key="6">
    <source>
        <dbReference type="PIRSR" id="PIRSR002549-3"/>
    </source>
</evidence>
<evidence type="ECO:0000313" key="11">
    <source>
        <dbReference type="EMBL" id="JAB55652.1"/>
    </source>
</evidence>
<keyword evidence="9" id="KW-0732">Signal</keyword>
<feature type="disulfide bond" evidence="7">
    <location>
        <begin position="618"/>
        <end position="640"/>
    </location>
</feature>
<feature type="domain" description="Transferrin-like" evidence="10">
    <location>
        <begin position="38"/>
        <end position="378"/>
    </location>
</feature>
<keyword evidence="3" id="KW-0677">Repeat</keyword>
<dbReference type="GO" id="GO:0005615">
    <property type="term" value="C:extracellular space"/>
    <property type="evidence" value="ECO:0007669"/>
    <property type="project" value="InterPro"/>
</dbReference>
<dbReference type="EMBL" id="GANO01004219">
    <property type="protein sequence ID" value="JAB55652.1"/>
    <property type="molecule type" value="mRNA"/>
</dbReference>
<dbReference type="PANTHER" id="PTHR11485:SF29">
    <property type="entry name" value="TRANSFERRIN 2"/>
    <property type="match status" value="1"/>
</dbReference>
<evidence type="ECO:0000256" key="3">
    <source>
        <dbReference type="ARBA" id="ARBA00022737"/>
    </source>
</evidence>
<proteinExistence type="evidence at transcript level"/>
<feature type="binding site" evidence="6">
    <location>
        <position position="98"/>
    </location>
    <ligand>
        <name>Fe(3+)</name>
        <dbReference type="ChEBI" id="CHEBI:29034"/>
        <label>1</label>
    </ligand>
</feature>
<feature type="chain" id="PRO_5004659681" evidence="9">
    <location>
        <begin position="27"/>
        <end position="846"/>
    </location>
</feature>
<dbReference type="InterPro" id="IPR001156">
    <property type="entry name" value="Transferrin-like_dom"/>
</dbReference>
<name>U5EEQ2_9DIPT</name>
<dbReference type="GO" id="GO:0005886">
    <property type="term" value="C:plasma membrane"/>
    <property type="evidence" value="ECO:0007669"/>
    <property type="project" value="TreeGrafter"/>
</dbReference>
<sequence>MFLINKYISKILFSVIILQISNFSLAQHTFNELVEEKLIWCTTSIEEQYKCLNFTVALERDRALFDTYFLHLNCHQAFDHDECVHLIDREKATMMTLDAGEIFIAGRYNSLVPIMQESHDGGFTNYYAVAVIKQGTLPEVRHLRDLRNKRACFSRVGSQAGWTIPIYTLQREGDMKIVDCNNHVKSAAEFFGPSCAINSLINKYNPIGDNSDKLCQICTGKVPGGKCTPTDPYAGFEGAFRCLMESGDIAFLKHSTIEEMIQSKEFRSVTADQFELLCKDGTRQPISEYRQCNWGLVPSNAVVISSVKTSIERRKYQRFLTKAVDLYSNRKSRSFNNTSNFNDRFNQNQRNNDRFNPNNRYDDRNSYNPYYQTTTTTTTDRYQSFYNRNNDQYNNPYNNYNNDTGEKQFYEKFELFESERYGRRLNLMFQDTARAFIPIREEDQTYSGYLGPQSVEIILGVRSCPVSRMILCVTSDAELEKCVKMRTALKAQLIKPEMICYKAHSHIHCMQAIQTGVADVSVFDASDVYTAGLKHDLIPFISEVYDLGRPEYYVVAIAKEEDPDTELTYLKGKYTCHTGINTAAGWVYPLAYLISNNWIRPYGCDSVRAAAEYFTKSCVPGALSTEYNTGVPYDNMCDLCHGVSYRYCRRDASEDYYGHTGAFRCLVEGGGHVAFAKHTTVVENTGGKRREWWARNTLNDDFELLCPDGTRAEINEYKKCNLGIVKANAVVTRGGYGYNETQLNAFINLFTYAQQLYGRKESDDFSFSMFYSPAPYYDLIFQDATRQLQIIEKSKRRYDLYLGHDFMRARRITDCHAGANQLKLNSIVFCCTFVIVFLFKKLLIFH</sequence>
<feature type="disulfide bond" evidence="7">
    <location>
        <begin position="41"/>
        <end position="83"/>
    </location>
</feature>
<dbReference type="Gene3D" id="3.40.190.10">
    <property type="entry name" value="Periplasmic binding protein-like II"/>
    <property type="match status" value="5"/>
</dbReference>
<dbReference type="SUPFAM" id="SSF53850">
    <property type="entry name" value="Periplasmic binding protein-like II"/>
    <property type="match status" value="2"/>
</dbReference>
<feature type="binding site" evidence="5">
    <location>
        <position position="578"/>
    </location>
    <ligand>
        <name>hydrogencarbonate</name>
        <dbReference type="ChEBI" id="CHEBI:17544"/>
        <label>1</label>
    </ligand>
</feature>
<feature type="disulfide bond" evidence="7">
    <location>
        <begin position="706"/>
        <end position="720"/>
    </location>
</feature>
<keyword evidence="4 7" id="KW-1015">Disulfide bond</keyword>
<dbReference type="GO" id="GO:0006826">
    <property type="term" value="P:iron ion transport"/>
    <property type="evidence" value="ECO:0007669"/>
    <property type="project" value="TreeGrafter"/>
</dbReference>
<dbReference type="Pfam" id="PF00405">
    <property type="entry name" value="Transferrin"/>
    <property type="match status" value="2"/>
</dbReference>
<feature type="disulfide bond" evidence="7">
    <location>
        <begin position="637"/>
        <end position="648"/>
    </location>
</feature>
<feature type="binding site" evidence="5">
    <location>
        <position position="584"/>
    </location>
    <ligand>
        <name>hydrogencarbonate</name>
        <dbReference type="ChEBI" id="CHEBI:17544"/>
        <label>1</label>
    </ligand>
</feature>
<evidence type="ECO:0000256" key="7">
    <source>
        <dbReference type="PIRSR" id="PIRSR002549-4"/>
    </source>
</evidence>
<feature type="domain" description="Transferrin-like" evidence="10">
    <location>
        <begin position="469"/>
        <end position="815"/>
    </location>
</feature>
<feature type="binding site" evidence="6">
    <location>
        <position position="552"/>
    </location>
    <ligand>
        <name>Fe(3+)</name>
        <dbReference type="ChEBI" id="CHEBI:29034"/>
        <label>1</label>
    </ligand>
</feature>
<feature type="binding site" evidence="5">
    <location>
        <position position="160"/>
    </location>
    <ligand>
        <name>hydrogencarbonate</name>
        <dbReference type="ChEBI" id="CHEBI:17544"/>
        <label>1</label>
    </ligand>
</feature>
<reference evidence="11" key="1">
    <citation type="journal article" date="2014" name="Insect Biochem. Mol. Biol.">
        <title>An insight into the sialome of the frog biting fly, Corethrella appendiculata.</title>
        <authorList>
            <person name="Ribeiro J.M.C."/>
            <person name="Chagas A.C."/>
            <person name="Pham V.M."/>
            <person name="Lounibos L.P."/>
            <person name="Calvo E."/>
        </authorList>
    </citation>
    <scope>NUCLEOTIDE SEQUENCE</scope>
    <source>
        <tissue evidence="11">Salivary glands</tissue>
    </source>
</reference>